<dbReference type="SUPFAM" id="SSF53187">
    <property type="entry name" value="Zn-dependent exopeptidases"/>
    <property type="match status" value="1"/>
</dbReference>
<name>A0A1A8TM40_9GAMM</name>
<evidence type="ECO:0000313" key="5">
    <source>
        <dbReference type="Proteomes" id="UP000092627"/>
    </source>
</evidence>
<dbReference type="RefSeq" id="WP_067211602.1">
    <property type="nucleotide sequence ID" value="NZ_FLOC01000019.1"/>
</dbReference>
<dbReference type="PIRSF" id="PIRSF015244">
    <property type="entry name" value="UCP015244"/>
    <property type="match status" value="1"/>
</dbReference>
<dbReference type="Pfam" id="PF16221">
    <property type="entry name" value="HTH_47"/>
    <property type="match status" value="1"/>
</dbReference>
<dbReference type="InterPro" id="IPR032622">
    <property type="entry name" value="UCP01524_HTH"/>
</dbReference>
<evidence type="ECO:0000259" key="2">
    <source>
        <dbReference type="Pfam" id="PF16221"/>
    </source>
</evidence>
<dbReference type="Gene3D" id="3.50.30.90">
    <property type="match status" value="1"/>
</dbReference>
<gene>
    <name evidence="4" type="ORF">MAQ5080_02963</name>
</gene>
<dbReference type="Gene3D" id="3.40.630.10">
    <property type="entry name" value="Zn peptidases"/>
    <property type="match status" value="1"/>
</dbReference>
<dbReference type="Pfam" id="PF09940">
    <property type="entry name" value="DUF2172"/>
    <property type="match status" value="1"/>
</dbReference>
<reference evidence="4 5" key="1">
    <citation type="submission" date="2016-06" db="EMBL/GenBank/DDBJ databases">
        <authorList>
            <person name="Kjaerup R.B."/>
            <person name="Dalgaard T.S."/>
            <person name="Juul-Madsen H.R."/>
        </authorList>
    </citation>
    <scope>NUCLEOTIDE SEQUENCE [LARGE SCALE GENOMIC DNA]</scope>
    <source>
        <strain evidence="4 5">CECT 5080</strain>
    </source>
</reference>
<evidence type="ECO:0000313" key="4">
    <source>
        <dbReference type="EMBL" id="SBS34749.1"/>
    </source>
</evidence>
<evidence type="ECO:0008006" key="6">
    <source>
        <dbReference type="Google" id="ProtNLM"/>
    </source>
</evidence>
<feature type="domain" description="DUF2172" evidence="1">
    <location>
        <begin position="57"/>
        <end position="148"/>
    </location>
</feature>
<dbReference type="Pfam" id="PF16254">
    <property type="entry name" value="DUF4910"/>
    <property type="match status" value="1"/>
</dbReference>
<evidence type="ECO:0000259" key="1">
    <source>
        <dbReference type="Pfam" id="PF09940"/>
    </source>
</evidence>
<accession>A0A1A8TM40</accession>
<organism evidence="4 5">
    <name type="scientific">Marinomonas aquimarina</name>
    <dbReference type="NCBI Taxonomy" id="295068"/>
    <lineage>
        <taxon>Bacteria</taxon>
        <taxon>Pseudomonadati</taxon>
        <taxon>Pseudomonadota</taxon>
        <taxon>Gammaproteobacteria</taxon>
        <taxon>Oceanospirillales</taxon>
        <taxon>Oceanospirillaceae</taxon>
        <taxon>Marinomonas</taxon>
    </lineage>
</organism>
<keyword evidence="5" id="KW-1185">Reference proteome</keyword>
<sequence length="443" mass="49586">MTALNLDRIFDQLFPICRSITGPGITQSLHILKEYMPLEIKEVATGSQVFDWQVPQEWALEHAALYDMNGNAIFSSEDSNLHVLNFSEPFSGVVSRQELFAHLHSIPNLPNAIPYVTSYYKPRWGLCVSEELKQTLTDESYRVEIKTKKYDGALRYGEYFLPGESQKTVLISTYLCHPSMGNNELSGPLAMLGLYEKLAQQTSRHYSYRFVVVPETIGSISYLATTEKQNLEHIVGGIVLTCLGGPHDKVSFKLSRRDWLDDSSSIDQLARLFAKADAEHYEVREFTPTSGSDERQYCSPSVNLPVIQAARTAYGKFPEYHTSLDNKAFTTIAAIEDSIDKLSLFIDCFELSHMTLQSTVAGGEPMLGKHDLYPTMNGPMTNKLSSDNALDSRAQLNLLLQLLSLFDGSRTLVEAVEKLDCSVMNAMPIVQQLLLKGILEKTS</sequence>
<dbReference type="InterPro" id="IPR032589">
    <property type="entry name" value="DUF4910"/>
</dbReference>
<dbReference type="EMBL" id="FLOC01000019">
    <property type="protein sequence ID" value="SBS34749.1"/>
    <property type="molecule type" value="Genomic_DNA"/>
</dbReference>
<feature type="domain" description="UCP01524 winged helix-turn-helix" evidence="2">
    <location>
        <begin position="357"/>
        <end position="440"/>
    </location>
</feature>
<dbReference type="STRING" id="295068.MAQ5080_02963"/>
<protein>
    <recommendedName>
        <fullName evidence="6">Polysaccharide biosynthesis protein with aminopeptidase-like domain protein</fullName>
    </recommendedName>
</protein>
<dbReference type="AlphaFoldDB" id="A0A1A8TM40"/>
<feature type="domain" description="DUF4910" evidence="3">
    <location>
        <begin position="10"/>
        <end position="350"/>
    </location>
</feature>
<dbReference type="InterPro" id="IPR012353">
    <property type="entry name" value="UCP015244"/>
</dbReference>
<dbReference type="Gene3D" id="1.10.10.10">
    <property type="entry name" value="Winged helix-like DNA-binding domain superfamily/Winged helix DNA-binding domain"/>
    <property type="match status" value="1"/>
</dbReference>
<dbReference type="Proteomes" id="UP000092627">
    <property type="component" value="Unassembled WGS sequence"/>
</dbReference>
<dbReference type="InterPro" id="IPR036388">
    <property type="entry name" value="WH-like_DNA-bd_sf"/>
</dbReference>
<proteinExistence type="predicted"/>
<dbReference type="OrthoDB" id="9765654at2"/>
<dbReference type="InterPro" id="IPR032610">
    <property type="entry name" value="DUF2172"/>
</dbReference>
<evidence type="ECO:0000259" key="3">
    <source>
        <dbReference type="Pfam" id="PF16254"/>
    </source>
</evidence>